<protein>
    <recommendedName>
        <fullName evidence="3">SMODS-associating 2TM beta-strand rich effector domain-containing protein</fullName>
    </recommendedName>
</protein>
<proteinExistence type="predicted"/>
<gene>
    <name evidence="1" type="ORF">YA0852_15450</name>
</gene>
<evidence type="ECO:0000313" key="1">
    <source>
        <dbReference type="EMBL" id="MBI6565484.1"/>
    </source>
</evidence>
<sequence>MLLTIGALISSAGLYRILSLGMRWLMERWEWLKGIILGPHYMHGTWIGYFNGHANDKRFMVEHFIQDLEGLVITGRSFTEAKQEHGYWESESTTIDAKKGRLIFTYKFDVLKQKNSLIGIHSSLFERKSAHHAPGAISGFAHDLNDDFRIAVNSIKISNTLLPWDKALEMAEARFGG</sequence>
<accession>A0ABS0UIS1</accession>
<name>A0ABS0UIS1_9PSED</name>
<reference evidence="1 2" key="1">
    <citation type="submission" date="2020-12" db="EMBL/GenBank/DDBJ databases">
        <title>Comparative genomic insights into the epidemiology and virulence of plant pathogenic Pseudomonads from Turkey.</title>
        <authorList>
            <person name="Dillon M."/>
            <person name="Ruiz-Bedoya T."/>
            <person name="Bendalovic-Torma C."/>
            <person name="Guttman K.M."/>
            <person name="Kwak H."/>
            <person name="Middleton M.A."/>
            <person name="Wang P.W."/>
            <person name="Horuz S."/>
            <person name="Aysan Y."/>
            <person name="Guttman D.S."/>
        </authorList>
    </citation>
    <scope>NUCLEOTIDE SEQUENCE [LARGE SCALE GENOMIC DNA]</scope>
    <source>
        <strain evidence="1 2">S5_IA_2b</strain>
    </source>
</reference>
<dbReference type="EMBL" id="JAEILG010000034">
    <property type="protein sequence ID" value="MBI6565484.1"/>
    <property type="molecule type" value="Genomic_DNA"/>
</dbReference>
<dbReference type="Proteomes" id="UP000648914">
    <property type="component" value="Unassembled WGS sequence"/>
</dbReference>
<dbReference type="RefSeq" id="WP_198720155.1">
    <property type="nucleotide sequence ID" value="NZ_JAEIKU010000067.1"/>
</dbReference>
<organism evidence="1 2">
    <name type="scientific">Pseudomonas synxantha</name>
    <dbReference type="NCBI Taxonomy" id="47883"/>
    <lineage>
        <taxon>Bacteria</taxon>
        <taxon>Pseudomonadati</taxon>
        <taxon>Pseudomonadota</taxon>
        <taxon>Gammaproteobacteria</taxon>
        <taxon>Pseudomonadales</taxon>
        <taxon>Pseudomonadaceae</taxon>
        <taxon>Pseudomonas</taxon>
    </lineage>
</organism>
<evidence type="ECO:0000313" key="2">
    <source>
        <dbReference type="Proteomes" id="UP000648914"/>
    </source>
</evidence>
<keyword evidence="2" id="KW-1185">Reference proteome</keyword>
<comment type="caution">
    <text evidence="1">The sequence shown here is derived from an EMBL/GenBank/DDBJ whole genome shotgun (WGS) entry which is preliminary data.</text>
</comment>
<evidence type="ECO:0008006" key="3">
    <source>
        <dbReference type="Google" id="ProtNLM"/>
    </source>
</evidence>